<dbReference type="EMBL" id="KV013444">
    <property type="protein sequence ID" value="KZV23562.1"/>
    <property type="molecule type" value="Genomic_DNA"/>
</dbReference>
<reference evidence="1 2" key="1">
    <citation type="journal article" date="2015" name="Proc. Natl. Acad. Sci. U.S.A.">
        <title>The resurrection genome of Boea hygrometrica: A blueprint for survival of dehydration.</title>
        <authorList>
            <person name="Xiao L."/>
            <person name="Yang G."/>
            <person name="Zhang L."/>
            <person name="Yang X."/>
            <person name="Zhao S."/>
            <person name="Ji Z."/>
            <person name="Zhou Q."/>
            <person name="Hu M."/>
            <person name="Wang Y."/>
            <person name="Chen M."/>
            <person name="Xu Y."/>
            <person name="Jin H."/>
            <person name="Xiao X."/>
            <person name="Hu G."/>
            <person name="Bao F."/>
            <person name="Hu Y."/>
            <person name="Wan P."/>
            <person name="Li L."/>
            <person name="Deng X."/>
            <person name="Kuang T."/>
            <person name="Xiang C."/>
            <person name="Zhu J.K."/>
            <person name="Oliver M.J."/>
            <person name="He Y."/>
        </authorList>
    </citation>
    <scope>NUCLEOTIDE SEQUENCE [LARGE SCALE GENOMIC DNA]</scope>
    <source>
        <strain evidence="2">cv. XS01</strain>
    </source>
</reference>
<sequence>MTFRVVRTNQYNQDLGLIHSTNGNHLESPNEGSSIDHQVTIYLHAQNITMFPTNETWYNEGSSIDHQVTIYLHAQNITMFPTNETCVKSKCTTIGEAAVRPTVPIQMMRPPKLKLILLEDSDSDDPKPMSKDLTRTCRTKRAFPPSVMSIEPLTEVRWSQAIHIKEVHWRNKSIPQIAPTDKGKKVRDSLFSKVSRLIRDAWINDKALKKSIEDNIATVLMDRDRVSSRSLQTEIDGSCEFRELFFRKMLNARRKNFVPGDAFAQVDMLIMEVLTESHRIAMVAYLGFRKLHNLFSELISKDTVLFNFVDFFEEFTHAVVVHSLSACEPVELVCEESLPDRSFSEPHSITTFAQTAARLRDLMSSIHSVKLQSQELLSSFKSDCNERMTSLELSVEDLRQSHMALVNKQWRKHLYLLRRGDKLKDGLSLEITATRSLECCYKISQQRSIRALPPSALSLQKLSHILRVLVMSKSGKVVTSAAKKNVKASGESSTTKHRLLHASGPHPIPHLMTPTESYNQDLGLIHSTNGNHLESPNEGSSIDHQVTIHLHAQNITMFPTNETWYFASQMIVSSSGGLILILTAQSTKNEFRIHSDY</sequence>
<name>A0A2Z7AWF0_9LAMI</name>
<organism evidence="1 2">
    <name type="scientific">Dorcoceras hygrometricum</name>
    <dbReference type="NCBI Taxonomy" id="472368"/>
    <lineage>
        <taxon>Eukaryota</taxon>
        <taxon>Viridiplantae</taxon>
        <taxon>Streptophyta</taxon>
        <taxon>Embryophyta</taxon>
        <taxon>Tracheophyta</taxon>
        <taxon>Spermatophyta</taxon>
        <taxon>Magnoliopsida</taxon>
        <taxon>eudicotyledons</taxon>
        <taxon>Gunneridae</taxon>
        <taxon>Pentapetalae</taxon>
        <taxon>asterids</taxon>
        <taxon>lamiids</taxon>
        <taxon>Lamiales</taxon>
        <taxon>Gesneriaceae</taxon>
        <taxon>Didymocarpoideae</taxon>
        <taxon>Trichosporeae</taxon>
        <taxon>Loxocarpinae</taxon>
        <taxon>Dorcoceras</taxon>
    </lineage>
</organism>
<proteinExistence type="predicted"/>
<dbReference type="AlphaFoldDB" id="A0A2Z7AWF0"/>
<gene>
    <name evidence="1" type="ORF">F511_05116</name>
</gene>
<evidence type="ECO:0000313" key="1">
    <source>
        <dbReference type="EMBL" id="KZV23562.1"/>
    </source>
</evidence>
<evidence type="ECO:0000313" key="2">
    <source>
        <dbReference type="Proteomes" id="UP000250235"/>
    </source>
</evidence>
<accession>A0A2Z7AWF0</accession>
<dbReference type="Proteomes" id="UP000250235">
    <property type="component" value="Unassembled WGS sequence"/>
</dbReference>
<protein>
    <submittedName>
        <fullName evidence="1">Uncharacterized protein</fullName>
    </submittedName>
</protein>
<keyword evidence="2" id="KW-1185">Reference proteome</keyword>